<reference evidence="2 3" key="1">
    <citation type="journal article" date="2014" name="Emerg. Infect. Dis.">
        <title>High-level Relatedness among Mycobacterium abscessus subsp. massiliense Strains from Widely Separated Outbreaks.</title>
        <authorList>
            <person name="Tettelin H."/>
            <person name="Davidson R.M."/>
            <person name="Agrawal S."/>
            <person name="Aitken M.L."/>
            <person name="Shallom S."/>
            <person name="Hasan N.A."/>
            <person name="Strong M."/>
            <person name="Nogueira de Moura V.C."/>
            <person name="De Groote M.A."/>
            <person name="Duarte R.S."/>
            <person name="Hine E."/>
            <person name="Parankush S."/>
            <person name="Su Q."/>
            <person name="Daugherty S.C."/>
            <person name="Fraser C.M."/>
            <person name="Brown-Elliott B.A."/>
            <person name="Wallace R.J.Jr."/>
            <person name="Holland S.M."/>
            <person name="Sampaio E.P."/>
            <person name="Olivier K.N."/>
            <person name="Jackson M."/>
            <person name="Zelazny A.M."/>
        </authorList>
    </citation>
    <scope>NUCLEOTIDE SEQUENCE [LARGE SCALE GENOMIC DNA]</scope>
    <source>
        <strain evidence="2 3">MAB_091912_2446</strain>
    </source>
</reference>
<feature type="compositionally biased region" description="Polar residues" evidence="1">
    <location>
        <begin position="8"/>
        <end position="21"/>
    </location>
</feature>
<sequence>MRGAHLQGSATPRFDQQSRARSGQPGERQAKTPGLHAQWRLTQSDSWTGDLEIYRCADRTRIGPADGGSEVDSGITGCCFPFSDSSAARGAASLPAPSGVLMSATVIHTSTVVCNVRRATAE</sequence>
<proteinExistence type="predicted"/>
<gene>
    <name evidence="2" type="ORF">L833_0886</name>
</gene>
<comment type="caution">
    <text evidence="2">The sequence shown here is derived from an EMBL/GenBank/DDBJ whole genome shotgun (WGS) entry which is preliminary data.</text>
</comment>
<feature type="region of interest" description="Disordered" evidence="1">
    <location>
        <begin position="1"/>
        <end position="35"/>
    </location>
</feature>
<name>A0A829MGI5_9MYCO</name>
<protein>
    <submittedName>
        <fullName evidence="2">Uncharacterized protein</fullName>
    </submittedName>
</protein>
<dbReference type="EMBL" id="AYTF01000001">
    <property type="protein sequence ID" value="ESV63508.1"/>
    <property type="molecule type" value="Genomic_DNA"/>
</dbReference>
<organism evidence="2 3">
    <name type="scientific">Mycobacteroides abscessus MAB_091912_2446</name>
    <dbReference type="NCBI Taxonomy" id="1335414"/>
    <lineage>
        <taxon>Bacteria</taxon>
        <taxon>Bacillati</taxon>
        <taxon>Actinomycetota</taxon>
        <taxon>Actinomycetes</taxon>
        <taxon>Mycobacteriales</taxon>
        <taxon>Mycobacteriaceae</taxon>
        <taxon>Mycobacteroides</taxon>
        <taxon>Mycobacteroides abscessus</taxon>
    </lineage>
</organism>
<dbReference type="Proteomes" id="UP000018502">
    <property type="component" value="Unassembled WGS sequence"/>
</dbReference>
<dbReference type="AlphaFoldDB" id="A0A829MGI5"/>
<evidence type="ECO:0000313" key="2">
    <source>
        <dbReference type="EMBL" id="ESV63508.1"/>
    </source>
</evidence>
<evidence type="ECO:0000313" key="3">
    <source>
        <dbReference type="Proteomes" id="UP000018502"/>
    </source>
</evidence>
<accession>A0A829MGI5</accession>
<evidence type="ECO:0000256" key="1">
    <source>
        <dbReference type="SAM" id="MobiDB-lite"/>
    </source>
</evidence>